<evidence type="ECO:0000256" key="2">
    <source>
        <dbReference type="SAM" id="MobiDB-lite"/>
    </source>
</evidence>
<dbReference type="RefSeq" id="WP_092345069.1">
    <property type="nucleotide sequence ID" value="NZ_FNQN01000002.1"/>
</dbReference>
<proteinExistence type="predicted"/>
<dbReference type="InterPro" id="IPR001623">
    <property type="entry name" value="DnaJ_domain"/>
</dbReference>
<dbReference type="Gene3D" id="1.10.287.110">
    <property type="entry name" value="DnaJ domain"/>
    <property type="match status" value="1"/>
</dbReference>
<dbReference type="PROSITE" id="PS50076">
    <property type="entry name" value="DNAJ_2"/>
    <property type="match status" value="1"/>
</dbReference>
<dbReference type="PANTHER" id="PTHR44145">
    <property type="entry name" value="DNAJ HOMOLOG SUBFAMILY A MEMBER 3, MITOCHONDRIAL"/>
    <property type="match status" value="1"/>
</dbReference>
<dbReference type="PRINTS" id="PR00625">
    <property type="entry name" value="JDOMAIN"/>
</dbReference>
<gene>
    <name evidence="4" type="ORF">SAMN05660420_00858</name>
</gene>
<dbReference type="CDD" id="cd06257">
    <property type="entry name" value="DnaJ"/>
    <property type="match status" value="1"/>
</dbReference>
<dbReference type="SUPFAM" id="SSF46565">
    <property type="entry name" value="Chaperone J-domain"/>
    <property type="match status" value="1"/>
</dbReference>
<dbReference type="Proteomes" id="UP000199409">
    <property type="component" value="Unassembled WGS sequence"/>
</dbReference>
<feature type="domain" description="J" evidence="3">
    <location>
        <begin position="4"/>
        <end position="69"/>
    </location>
</feature>
<evidence type="ECO:0000313" key="4">
    <source>
        <dbReference type="EMBL" id="SDZ95319.1"/>
    </source>
</evidence>
<dbReference type="InterPro" id="IPR051938">
    <property type="entry name" value="Apopto_cytoskel_mod"/>
</dbReference>
<organism evidence="4 5">
    <name type="scientific">Desulfuromusa kysingii</name>
    <dbReference type="NCBI Taxonomy" id="37625"/>
    <lineage>
        <taxon>Bacteria</taxon>
        <taxon>Pseudomonadati</taxon>
        <taxon>Thermodesulfobacteriota</taxon>
        <taxon>Desulfuromonadia</taxon>
        <taxon>Desulfuromonadales</taxon>
        <taxon>Geopsychrobacteraceae</taxon>
        <taxon>Desulfuromusa</taxon>
    </lineage>
</organism>
<dbReference type="PANTHER" id="PTHR44145:SF3">
    <property type="entry name" value="DNAJ HOMOLOG SUBFAMILY A MEMBER 3, MITOCHONDRIAL"/>
    <property type="match status" value="1"/>
</dbReference>
<keyword evidence="1" id="KW-0143">Chaperone</keyword>
<accession>A0A1H3X7G3</accession>
<name>A0A1H3X7G3_9BACT</name>
<dbReference type="Pfam" id="PF00226">
    <property type="entry name" value="DnaJ"/>
    <property type="match status" value="1"/>
</dbReference>
<dbReference type="SMART" id="SM00271">
    <property type="entry name" value="DnaJ"/>
    <property type="match status" value="1"/>
</dbReference>
<dbReference type="AlphaFoldDB" id="A0A1H3X7G3"/>
<protein>
    <submittedName>
        <fullName evidence="4">Molecular chaperone DnaJ</fullName>
    </submittedName>
</protein>
<keyword evidence="5" id="KW-1185">Reference proteome</keyword>
<sequence>MAINHYRLLGVPPDAGQRRIKSAYRSLAKRFHPDRNHGGEAATELFRQINHAYKVLSDPKLRQQYDLELSLHEGQQQSSGKTKTTPHFDPQQKFNHFINSLLDALFGKVNDSPQTQGSSGQTARTATHKRAKPTFNFHYNLALEKEKSPYVRGKDGVFRKVSPENQNR</sequence>
<feature type="compositionally biased region" description="Polar residues" evidence="2">
    <location>
        <begin position="73"/>
        <end position="85"/>
    </location>
</feature>
<evidence type="ECO:0000313" key="5">
    <source>
        <dbReference type="Proteomes" id="UP000199409"/>
    </source>
</evidence>
<evidence type="ECO:0000259" key="3">
    <source>
        <dbReference type="PROSITE" id="PS50076"/>
    </source>
</evidence>
<dbReference type="STRING" id="37625.SAMN05660420_00858"/>
<feature type="compositionally biased region" description="Polar residues" evidence="2">
    <location>
        <begin position="111"/>
        <end position="125"/>
    </location>
</feature>
<reference evidence="4 5" key="1">
    <citation type="submission" date="2016-10" db="EMBL/GenBank/DDBJ databases">
        <authorList>
            <person name="de Groot N.N."/>
        </authorList>
    </citation>
    <scope>NUCLEOTIDE SEQUENCE [LARGE SCALE GENOMIC DNA]</scope>
    <source>
        <strain evidence="4 5">DSM 7343</strain>
    </source>
</reference>
<evidence type="ECO:0000256" key="1">
    <source>
        <dbReference type="ARBA" id="ARBA00023186"/>
    </source>
</evidence>
<dbReference type="EMBL" id="FNQN01000002">
    <property type="protein sequence ID" value="SDZ95319.1"/>
    <property type="molecule type" value="Genomic_DNA"/>
</dbReference>
<feature type="region of interest" description="Disordered" evidence="2">
    <location>
        <begin position="109"/>
        <end position="134"/>
    </location>
</feature>
<dbReference type="InterPro" id="IPR036869">
    <property type="entry name" value="J_dom_sf"/>
</dbReference>
<dbReference type="OrthoDB" id="9779622at2"/>
<feature type="region of interest" description="Disordered" evidence="2">
    <location>
        <begin position="71"/>
        <end position="90"/>
    </location>
</feature>